<evidence type="ECO:0000259" key="3">
    <source>
        <dbReference type="Pfam" id="PF14291"/>
    </source>
</evidence>
<dbReference type="AlphaFoldDB" id="A0A8C5AGT3"/>
<proteinExistence type="predicted"/>
<evidence type="ECO:0000313" key="4">
    <source>
        <dbReference type="Ensembl" id="ENSGMOP00000031902.1"/>
    </source>
</evidence>
<evidence type="ECO:0000259" key="2">
    <source>
        <dbReference type="Pfam" id="PF05699"/>
    </source>
</evidence>
<sequence>MNLQKAKKHGINSISYIYFFNWPDALKQYLQKPAPAGERTPDPSCSPLSELSAAGEGTSSSSTPGTSGTQARYTQPASGEGEGTSSTQGISETQTTETRDTQPEASEGATSSIPGTSKTQTTETSEGTTTATCSATTLPPADTSPSSIPNIQGAPIDPADWPALCDAVRTELVSRGPYKTNPDFTFPKRDDGRSCHHHYFYRKLVNGEKVKRSWLVYSRKTNTLYCFCCKLFSKKHFNLNSSGLNDWKNCGEILKSHEQSSEHLGHMTSWKELETRLEKGQTIDKMEMALLQAERRRWRDVLTRLVAIIQSLAERNIPMRGSSDRLYQPNNGNFLKEVELMARFDPVLKQHVADVERGARHATYLSKDIQNELIDCIGEKIVHYMLREIKLAKYYSIILDCTPDLSHVEQLSVIVRIVAADDTDTPKIKEHFMGFLEVESSTGESLSNLILKRLEEFNLPFEDCRGQSYDNGANMKGKVKGVQARLLKKNPRALFVPCGAHTLNLVVADAAKSSTDALSYFGYLQRIFTLFSASTQRWAILKHHVQTTVKSWSDTRWESRISSSVQAVRFQTAEVRDALLEVREKATDSMVITEAQSLAEEVGSYRFTICSIVWYDMLAKIHHVSKALQSVSMQLDVALNLLRKTVDSLVSYRSTGFASAQVSARDLCEEINVDTVLKQKRLRKTKRQFSYESPDEPEGDALKKLEISFFNVIVDASVTSLQERFKLLGDVQDKFGVLINFPNLTEEELAQECETLSNTLSQGDHKDFDGRELALELNNFQALPKAGMTTMEILNHLKEKKLEEVFPNMWVALRIAVTLPVTVASAERSFSKLKLLKTYLRSTMSQERLNGLALMSVNQEVSSQISFDDTINTFAIRKSRIVKF</sequence>
<dbReference type="InterPro" id="IPR025398">
    <property type="entry name" value="DUF4371"/>
</dbReference>
<dbReference type="OMA" id="AREVCEN"/>
<name>A0A8C5AGT3_GADMO</name>
<accession>A0A8C5AGT3</accession>
<dbReference type="PANTHER" id="PTHR45749">
    <property type="match status" value="1"/>
</dbReference>
<reference evidence="4" key="1">
    <citation type="submission" date="2025-08" db="UniProtKB">
        <authorList>
            <consortium name="Ensembl"/>
        </authorList>
    </citation>
    <scope>IDENTIFICATION</scope>
</reference>
<dbReference type="InterPro" id="IPR008906">
    <property type="entry name" value="HATC_C_dom"/>
</dbReference>
<organism evidence="4 5">
    <name type="scientific">Gadus morhua</name>
    <name type="common">Atlantic cod</name>
    <dbReference type="NCBI Taxonomy" id="8049"/>
    <lineage>
        <taxon>Eukaryota</taxon>
        <taxon>Metazoa</taxon>
        <taxon>Chordata</taxon>
        <taxon>Craniata</taxon>
        <taxon>Vertebrata</taxon>
        <taxon>Euteleostomi</taxon>
        <taxon>Actinopterygii</taxon>
        <taxon>Neopterygii</taxon>
        <taxon>Teleostei</taxon>
        <taxon>Neoteleostei</taxon>
        <taxon>Acanthomorphata</taxon>
        <taxon>Zeiogadaria</taxon>
        <taxon>Gadariae</taxon>
        <taxon>Gadiformes</taxon>
        <taxon>Gadoidei</taxon>
        <taxon>Gadidae</taxon>
        <taxon>Gadus</taxon>
    </lineage>
</organism>
<evidence type="ECO:0000313" key="5">
    <source>
        <dbReference type="Proteomes" id="UP000694546"/>
    </source>
</evidence>
<evidence type="ECO:0008006" key="6">
    <source>
        <dbReference type="Google" id="ProtNLM"/>
    </source>
</evidence>
<dbReference type="GO" id="GO:0046983">
    <property type="term" value="F:protein dimerization activity"/>
    <property type="evidence" value="ECO:0007669"/>
    <property type="project" value="InterPro"/>
</dbReference>
<dbReference type="GeneTree" id="ENSGT00940000154356"/>
<dbReference type="InterPro" id="IPR012337">
    <property type="entry name" value="RNaseH-like_sf"/>
</dbReference>
<reference evidence="4" key="2">
    <citation type="submission" date="2025-09" db="UniProtKB">
        <authorList>
            <consortium name="Ensembl"/>
        </authorList>
    </citation>
    <scope>IDENTIFICATION</scope>
</reference>
<dbReference type="SUPFAM" id="SSF53098">
    <property type="entry name" value="Ribonuclease H-like"/>
    <property type="match status" value="1"/>
</dbReference>
<feature type="domain" description="HAT C-terminal dimerisation" evidence="2">
    <location>
        <begin position="777"/>
        <end position="860"/>
    </location>
</feature>
<dbReference type="Pfam" id="PF14291">
    <property type="entry name" value="DUF4371"/>
    <property type="match status" value="1"/>
</dbReference>
<feature type="compositionally biased region" description="Low complexity" evidence="1">
    <location>
        <begin position="83"/>
        <end position="96"/>
    </location>
</feature>
<protein>
    <recommendedName>
        <fullName evidence="6">TTF-type domain-containing protein</fullName>
    </recommendedName>
</protein>
<feature type="compositionally biased region" description="Low complexity" evidence="1">
    <location>
        <begin position="115"/>
        <end position="137"/>
    </location>
</feature>
<feature type="region of interest" description="Disordered" evidence="1">
    <location>
        <begin position="33"/>
        <end position="155"/>
    </location>
</feature>
<keyword evidence="5" id="KW-1185">Reference proteome</keyword>
<dbReference type="PANTHER" id="PTHR45749:SF35">
    <property type="entry name" value="AC-LIKE TRANSPOSASE-RELATED"/>
    <property type="match status" value="1"/>
</dbReference>
<evidence type="ECO:0000256" key="1">
    <source>
        <dbReference type="SAM" id="MobiDB-lite"/>
    </source>
</evidence>
<dbReference type="Proteomes" id="UP000694546">
    <property type="component" value="Unassembled WGS sequence"/>
</dbReference>
<feature type="compositionally biased region" description="Low complexity" evidence="1">
    <location>
        <begin position="49"/>
        <end position="69"/>
    </location>
</feature>
<feature type="domain" description="DUF4371" evidence="3">
    <location>
        <begin position="253"/>
        <end position="481"/>
    </location>
</feature>
<dbReference type="Ensembl" id="ENSGMOT00000055491.1">
    <property type="protein sequence ID" value="ENSGMOP00000031902.1"/>
    <property type="gene ID" value="ENSGMOG00000034876.1"/>
</dbReference>
<dbReference type="Pfam" id="PF05699">
    <property type="entry name" value="Dimer_Tnp_hAT"/>
    <property type="match status" value="1"/>
</dbReference>